<dbReference type="OrthoDB" id="47172at2759"/>
<proteinExistence type="predicted"/>
<sequence length="489" mass="55873">MRRLLLPRYLQAATSIANAPASDPDRNGRPSSLVAMQKLLARQATLLTRLHAEPSPNGSTNRKLLRQRLDDVASVALSRLYAWRFDSVPRPWLCLYTDALVLSTYERLLRNDDDDDDDALDFIVQTLDRVLITTCAVSDCLDPRWVETTMQLLEETCQSDQQHLPSTTTSTLPTHEPMPRPQLKPEKECPRLAGWTLDKFEQYANDDGHVWPVVFTDLIQDWPALTDRPWRRPDYLLSKTLGGRRLVPVELGRSYVDQCWGQELMPFGRFLARYVLRDDDDDDDDEVDDNSNNSNSSSRRRRKRRRKNTNQTGYLAQHNLFHQIPSLRRDVTIPDFCWAPVPPHPTDPSQDHPPLDTPQLNAWFGPAGTITPLHTDGYHNLLCQVVGTKYVRLYPPDATPSMCPREAESGIDMSNTSRLDLGLMEGWDRPPRRDDGAGDADVMPSSASLEGIDYRECILQPGDTLLIPIGWWHYVRSLSISFSLSFWWN</sequence>
<dbReference type="SMART" id="SM00558">
    <property type="entry name" value="JmjC"/>
    <property type="match status" value="1"/>
</dbReference>
<feature type="region of interest" description="Disordered" evidence="1">
    <location>
        <begin position="157"/>
        <end position="185"/>
    </location>
</feature>
<dbReference type="PANTHER" id="PTHR12461">
    <property type="entry name" value="HYPOXIA-INDUCIBLE FACTOR 1 ALPHA INHIBITOR-RELATED"/>
    <property type="match status" value="1"/>
</dbReference>
<evidence type="ECO:0000256" key="1">
    <source>
        <dbReference type="SAM" id="MobiDB-lite"/>
    </source>
</evidence>
<dbReference type="Proteomes" id="UP000253664">
    <property type="component" value="Unassembled WGS sequence"/>
</dbReference>
<dbReference type="PROSITE" id="PS51184">
    <property type="entry name" value="JMJC"/>
    <property type="match status" value="1"/>
</dbReference>
<evidence type="ECO:0000313" key="4">
    <source>
        <dbReference type="Proteomes" id="UP000253664"/>
    </source>
</evidence>
<feature type="region of interest" description="Disordered" evidence="1">
    <location>
        <begin position="281"/>
        <end position="314"/>
    </location>
</feature>
<comment type="caution">
    <text evidence="3">The sequence shown here is derived from an EMBL/GenBank/DDBJ whole genome shotgun (WGS) entry which is preliminary data.</text>
</comment>
<accession>A0A367L297</accession>
<feature type="domain" description="JmjC" evidence="2">
    <location>
        <begin position="313"/>
        <end position="489"/>
    </location>
</feature>
<protein>
    <recommendedName>
        <fullName evidence="2">JmjC domain-containing protein</fullName>
    </recommendedName>
</protein>
<dbReference type="Pfam" id="PF13621">
    <property type="entry name" value="Cupin_8"/>
    <property type="match status" value="1"/>
</dbReference>
<dbReference type="InterPro" id="IPR003347">
    <property type="entry name" value="JmjC_dom"/>
</dbReference>
<organism evidence="3 4">
    <name type="scientific">Ophiocordyceps polyrhachis-furcata BCC 54312</name>
    <dbReference type="NCBI Taxonomy" id="1330021"/>
    <lineage>
        <taxon>Eukaryota</taxon>
        <taxon>Fungi</taxon>
        <taxon>Dikarya</taxon>
        <taxon>Ascomycota</taxon>
        <taxon>Pezizomycotina</taxon>
        <taxon>Sordariomycetes</taxon>
        <taxon>Hypocreomycetidae</taxon>
        <taxon>Hypocreales</taxon>
        <taxon>Ophiocordycipitaceae</taxon>
        <taxon>Ophiocordyceps</taxon>
    </lineage>
</organism>
<keyword evidence="4" id="KW-1185">Reference proteome</keyword>
<feature type="compositionally biased region" description="Basic residues" evidence="1">
    <location>
        <begin position="298"/>
        <end position="308"/>
    </location>
</feature>
<dbReference type="InterPro" id="IPR041667">
    <property type="entry name" value="Cupin_8"/>
</dbReference>
<evidence type="ECO:0000259" key="2">
    <source>
        <dbReference type="PROSITE" id="PS51184"/>
    </source>
</evidence>
<dbReference type="STRING" id="1330021.A0A367L297"/>
<dbReference type="Gene3D" id="2.60.120.650">
    <property type="entry name" value="Cupin"/>
    <property type="match status" value="1"/>
</dbReference>
<dbReference type="SUPFAM" id="SSF51197">
    <property type="entry name" value="Clavaminate synthase-like"/>
    <property type="match status" value="1"/>
</dbReference>
<dbReference type="PANTHER" id="PTHR12461:SF101">
    <property type="entry name" value="TRNA WYBUTOSINE-SYNTHESIZING PROTEIN 4"/>
    <property type="match status" value="1"/>
</dbReference>
<feature type="compositionally biased region" description="Low complexity" evidence="1">
    <location>
        <begin position="161"/>
        <end position="175"/>
    </location>
</feature>
<dbReference type="AlphaFoldDB" id="A0A367L297"/>
<name>A0A367L297_9HYPO</name>
<dbReference type="EMBL" id="LKCN02000019">
    <property type="protein sequence ID" value="RCI08527.1"/>
    <property type="molecule type" value="Genomic_DNA"/>
</dbReference>
<evidence type="ECO:0000313" key="3">
    <source>
        <dbReference type="EMBL" id="RCI08527.1"/>
    </source>
</evidence>
<reference evidence="3 4" key="1">
    <citation type="journal article" date="2015" name="BMC Genomics">
        <title>Insights from the genome of Ophiocordyceps polyrhachis-furcata to pathogenicity and host specificity in insect fungi.</title>
        <authorList>
            <person name="Wichadakul D."/>
            <person name="Kobmoo N."/>
            <person name="Ingsriswang S."/>
            <person name="Tangphatsornruang S."/>
            <person name="Chantasingh D."/>
            <person name="Luangsa-ard J.J."/>
            <person name="Eurwilaichitr L."/>
        </authorList>
    </citation>
    <scope>NUCLEOTIDE SEQUENCE [LARGE SCALE GENOMIC DNA]</scope>
    <source>
        <strain evidence="3 4">BCC 54312</strain>
    </source>
</reference>
<gene>
    <name evidence="3" type="ORF">L249_8907</name>
</gene>